<dbReference type="Proteomes" id="UP000887116">
    <property type="component" value="Unassembled WGS sequence"/>
</dbReference>
<proteinExistence type="predicted"/>
<reference evidence="1" key="1">
    <citation type="submission" date="2020-07" db="EMBL/GenBank/DDBJ databases">
        <title>Multicomponent nature underlies the extraordinary mechanical properties of spider dragline silk.</title>
        <authorList>
            <person name="Kono N."/>
            <person name="Nakamura H."/>
            <person name="Mori M."/>
            <person name="Yoshida Y."/>
            <person name="Ohtoshi R."/>
            <person name="Malay A.D."/>
            <person name="Moran D.A.P."/>
            <person name="Tomita M."/>
            <person name="Numata K."/>
            <person name="Arakawa K."/>
        </authorList>
    </citation>
    <scope>NUCLEOTIDE SEQUENCE</scope>
</reference>
<keyword evidence="2" id="KW-1185">Reference proteome</keyword>
<evidence type="ECO:0000313" key="1">
    <source>
        <dbReference type="EMBL" id="GFQ74222.1"/>
    </source>
</evidence>
<sequence length="83" mass="9755">MRAKNEDTVHLPTWSETVSWRRSQKITILTPWVTGHICWILPSELSVFPSSTWPIRIGRRPDRLVQLLPPHTTSLAHSYIRWI</sequence>
<evidence type="ECO:0000313" key="2">
    <source>
        <dbReference type="Proteomes" id="UP000887116"/>
    </source>
</evidence>
<name>A0A8X6HH91_TRICU</name>
<gene>
    <name evidence="1" type="ORF">TNCT_105071</name>
</gene>
<comment type="caution">
    <text evidence="1">The sequence shown here is derived from an EMBL/GenBank/DDBJ whole genome shotgun (WGS) entry which is preliminary data.</text>
</comment>
<accession>A0A8X6HH91</accession>
<dbReference type="EMBL" id="BMAO01021394">
    <property type="protein sequence ID" value="GFQ74222.1"/>
    <property type="molecule type" value="Genomic_DNA"/>
</dbReference>
<protein>
    <submittedName>
        <fullName evidence="1">Uncharacterized protein</fullName>
    </submittedName>
</protein>
<dbReference type="AlphaFoldDB" id="A0A8X6HH91"/>
<organism evidence="1 2">
    <name type="scientific">Trichonephila clavata</name>
    <name type="common">Joro spider</name>
    <name type="synonym">Nephila clavata</name>
    <dbReference type="NCBI Taxonomy" id="2740835"/>
    <lineage>
        <taxon>Eukaryota</taxon>
        <taxon>Metazoa</taxon>
        <taxon>Ecdysozoa</taxon>
        <taxon>Arthropoda</taxon>
        <taxon>Chelicerata</taxon>
        <taxon>Arachnida</taxon>
        <taxon>Araneae</taxon>
        <taxon>Araneomorphae</taxon>
        <taxon>Entelegynae</taxon>
        <taxon>Araneoidea</taxon>
        <taxon>Nephilidae</taxon>
        <taxon>Trichonephila</taxon>
    </lineage>
</organism>